<dbReference type="InterPro" id="IPR005805">
    <property type="entry name" value="Rieske_Fe-S_prot_C"/>
</dbReference>
<dbReference type="GO" id="GO:0046872">
    <property type="term" value="F:metal ion binding"/>
    <property type="evidence" value="ECO:0007669"/>
    <property type="project" value="UniProtKB-KW"/>
</dbReference>
<evidence type="ECO:0000256" key="4">
    <source>
        <dbReference type="ARBA" id="ARBA00023014"/>
    </source>
</evidence>
<dbReference type="SUPFAM" id="SSF50022">
    <property type="entry name" value="ISP domain"/>
    <property type="match status" value="1"/>
</dbReference>
<keyword evidence="1" id="KW-0001">2Fe-2S</keyword>
<dbReference type="GO" id="GO:0051537">
    <property type="term" value="F:2 iron, 2 sulfur cluster binding"/>
    <property type="evidence" value="ECO:0007669"/>
    <property type="project" value="UniProtKB-KW"/>
</dbReference>
<evidence type="ECO:0000313" key="9">
    <source>
        <dbReference type="Proteomes" id="UP000032680"/>
    </source>
</evidence>
<keyword evidence="9" id="KW-1185">Reference proteome</keyword>
<organism evidence="8 9">
    <name type="scientific">Acidisphaera rubrifaciens HS-AP3</name>
    <dbReference type="NCBI Taxonomy" id="1231350"/>
    <lineage>
        <taxon>Bacteria</taxon>
        <taxon>Pseudomonadati</taxon>
        <taxon>Pseudomonadota</taxon>
        <taxon>Alphaproteobacteria</taxon>
        <taxon>Acetobacterales</taxon>
        <taxon>Acetobacteraceae</taxon>
        <taxon>Acidisphaera</taxon>
    </lineage>
</organism>
<proteinExistence type="predicted"/>
<evidence type="ECO:0000259" key="7">
    <source>
        <dbReference type="PROSITE" id="PS51296"/>
    </source>
</evidence>
<dbReference type="InterPro" id="IPR014349">
    <property type="entry name" value="Rieske_Fe-S_prot"/>
</dbReference>
<dbReference type="InterPro" id="IPR017941">
    <property type="entry name" value="Rieske_2Fe-2S"/>
</dbReference>
<keyword evidence="4" id="KW-0411">Iron-sulfur</keyword>
<dbReference type="PRINTS" id="PR00162">
    <property type="entry name" value="RIESKE"/>
</dbReference>
<comment type="cofactor">
    <cofactor evidence="6">
        <name>[2Fe-2S] cluster</name>
        <dbReference type="ChEBI" id="CHEBI:190135"/>
    </cofactor>
</comment>
<dbReference type="PANTHER" id="PTHR10134">
    <property type="entry name" value="CYTOCHROME B-C1 COMPLEX SUBUNIT RIESKE, MITOCHONDRIAL"/>
    <property type="match status" value="1"/>
</dbReference>
<keyword evidence="2" id="KW-0479">Metal-binding</keyword>
<comment type="caution">
    <text evidence="8">The sequence shown here is derived from an EMBL/GenBank/DDBJ whole genome shotgun (WGS) entry which is preliminary data.</text>
</comment>
<dbReference type="CDD" id="cd03467">
    <property type="entry name" value="Rieske"/>
    <property type="match status" value="1"/>
</dbReference>
<dbReference type="GO" id="GO:0016020">
    <property type="term" value="C:membrane"/>
    <property type="evidence" value="ECO:0007669"/>
    <property type="project" value="InterPro"/>
</dbReference>
<dbReference type="Pfam" id="PF00355">
    <property type="entry name" value="Rieske"/>
    <property type="match status" value="1"/>
</dbReference>
<name>A0A0D6P6U8_9PROT</name>
<evidence type="ECO:0000256" key="5">
    <source>
        <dbReference type="ARBA" id="ARBA00023157"/>
    </source>
</evidence>
<protein>
    <recommendedName>
        <fullName evidence="7">Rieske domain-containing protein</fullName>
    </recommendedName>
</protein>
<feature type="domain" description="Rieske" evidence="7">
    <location>
        <begin position="32"/>
        <end position="121"/>
    </location>
</feature>
<evidence type="ECO:0000256" key="3">
    <source>
        <dbReference type="ARBA" id="ARBA00023004"/>
    </source>
</evidence>
<evidence type="ECO:0000256" key="1">
    <source>
        <dbReference type="ARBA" id="ARBA00022714"/>
    </source>
</evidence>
<evidence type="ECO:0000256" key="2">
    <source>
        <dbReference type="ARBA" id="ARBA00022723"/>
    </source>
</evidence>
<dbReference type="EMBL" id="BANB01000123">
    <property type="protein sequence ID" value="GAN76594.1"/>
    <property type="molecule type" value="Genomic_DNA"/>
</dbReference>
<evidence type="ECO:0000256" key="6">
    <source>
        <dbReference type="ARBA" id="ARBA00034078"/>
    </source>
</evidence>
<evidence type="ECO:0000313" key="8">
    <source>
        <dbReference type="EMBL" id="GAN76594.1"/>
    </source>
</evidence>
<dbReference type="PROSITE" id="PS51296">
    <property type="entry name" value="RIESKE"/>
    <property type="match status" value="1"/>
</dbReference>
<dbReference type="AlphaFoldDB" id="A0A0D6P6U8"/>
<keyword evidence="5" id="KW-1015">Disulfide bond</keyword>
<dbReference type="Gene3D" id="2.102.10.10">
    <property type="entry name" value="Rieske [2Fe-2S] iron-sulphur domain"/>
    <property type="match status" value="1"/>
</dbReference>
<dbReference type="Proteomes" id="UP000032680">
    <property type="component" value="Unassembled WGS sequence"/>
</dbReference>
<accession>A0A0D6P6U8</accession>
<keyword evidence="3" id="KW-0408">Iron</keyword>
<dbReference type="InterPro" id="IPR036922">
    <property type="entry name" value="Rieske_2Fe-2S_sf"/>
</dbReference>
<gene>
    <name evidence="8" type="ORF">Asru_0123_05</name>
</gene>
<sequence length="136" mass="14229">MVKADDLPLGGPQIQAYPADPKTGLVRDGSRLNLVLLARFKPDVLAADTRPLAADGVVAYSGVCTHQGCPVNMWSSDQGVFYCSCHGSMYDPRDGAHVVGGPAPRPLPALGLKMNDGTPVVSESFNARVGATQAHT</sequence>
<reference evidence="8 9" key="1">
    <citation type="submission" date="2012-11" db="EMBL/GenBank/DDBJ databases">
        <title>Whole genome sequence of Acidisphaera rubrifaciens HS-AP3.</title>
        <authorList>
            <person name="Azuma Y."/>
            <person name="Higashiura N."/>
            <person name="Hirakawa H."/>
            <person name="Matsushita K."/>
        </authorList>
    </citation>
    <scope>NUCLEOTIDE SEQUENCE [LARGE SCALE GENOMIC DNA]</scope>
    <source>
        <strain evidence="8 9">HS-AP3</strain>
    </source>
</reference>